<evidence type="ECO:0000313" key="2">
    <source>
        <dbReference type="Proteomes" id="UP000008914"/>
    </source>
</evidence>
<dbReference type="KEGG" id="ica:Intca_1446"/>
<dbReference type="PANTHER" id="PTHR31891">
    <property type="entry name" value="FORMAMIDASE C869.04-RELATED"/>
    <property type="match status" value="1"/>
</dbReference>
<dbReference type="eggNOG" id="COG2421">
    <property type="taxonomic scope" value="Bacteria"/>
</dbReference>
<dbReference type="Proteomes" id="UP000008914">
    <property type="component" value="Chromosome"/>
</dbReference>
<protein>
    <submittedName>
        <fullName evidence="1">Acetamidase/Formamidase</fullName>
    </submittedName>
</protein>
<proteinExistence type="predicted"/>
<gene>
    <name evidence="1" type="ordered locus">Intca_1446</name>
</gene>
<sequence length="374" mass="40488">MPRRRRAHPSSAAYVDGEHTPPILTGTMFNYACHKVRSSMDVIEYTPTRDQYAYTFGGVAPVMRIKPGTALRLWSDDAFGGALRSVDDLSSAKVDLRFVNPQTGPFFVEGAEPGDTLVLHLVALEPARDWGASAAIPFFGGMTSTDRVATLQEALPDTTWIYELDRERRTVGFVARHSDHRIELPLEPMLGTVGVAPPGGEVRSSLVPERFGGNMDTPQMRAGSTVYLGVNVEGALFSIGDGHYRQGEGEACGTAVEGAMTSTLIVDLVKGHAPGWPRIEDDTHIMTVGSSRPMEDSWRIANAELVHWVSLLHGMHVMDAYQLCSQITRVPVANVVDANYSVVVKAAKALLPAGDVLGGIHADLRERGRSLGTV</sequence>
<name>E6S7Q4_INTC7</name>
<dbReference type="AlphaFoldDB" id="E6S7Q4"/>
<dbReference type="RefSeq" id="WP_013492277.1">
    <property type="nucleotide sequence ID" value="NC_014830.1"/>
</dbReference>
<dbReference type="HOGENOM" id="CLU_032013_1_1_11"/>
<dbReference type="Gene3D" id="2.60.120.580">
    <property type="entry name" value="Acetamidase/Formamidase-like domains"/>
    <property type="match status" value="2"/>
</dbReference>
<dbReference type="GO" id="GO:0016811">
    <property type="term" value="F:hydrolase activity, acting on carbon-nitrogen (but not peptide) bonds, in linear amides"/>
    <property type="evidence" value="ECO:0007669"/>
    <property type="project" value="InterPro"/>
</dbReference>
<dbReference type="EMBL" id="CP002343">
    <property type="protein sequence ID" value="ADU47961.1"/>
    <property type="molecule type" value="Genomic_DNA"/>
</dbReference>
<dbReference type="PANTHER" id="PTHR31891:SF1">
    <property type="entry name" value="FORMAMIDASE C869.04-RELATED"/>
    <property type="match status" value="1"/>
</dbReference>
<dbReference type="STRING" id="710696.Intca_1446"/>
<evidence type="ECO:0000313" key="1">
    <source>
        <dbReference type="EMBL" id="ADU47961.1"/>
    </source>
</evidence>
<accession>E6S7Q4</accession>
<keyword evidence="2" id="KW-1185">Reference proteome</keyword>
<reference evidence="1 2" key="1">
    <citation type="journal article" date="2010" name="Stand. Genomic Sci.">
        <title>Complete genome sequence of Intrasporangium calvum type strain (7 KIP).</title>
        <authorList>
            <person name="Del Rio T.G."/>
            <person name="Chertkov O."/>
            <person name="Yasawong M."/>
            <person name="Lucas S."/>
            <person name="Deshpande S."/>
            <person name="Cheng J.F."/>
            <person name="Detter C."/>
            <person name="Tapia R."/>
            <person name="Han C."/>
            <person name="Goodwin L."/>
            <person name="Pitluck S."/>
            <person name="Liolios K."/>
            <person name="Ivanova N."/>
            <person name="Mavromatis K."/>
            <person name="Pati A."/>
            <person name="Chen A."/>
            <person name="Palaniappan K."/>
            <person name="Land M."/>
            <person name="Hauser L."/>
            <person name="Chang Y.J."/>
            <person name="Jeffries C.D."/>
            <person name="Rohde M."/>
            <person name="Pukall R."/>
            <person name="Sikorski J."/>
            <person name="Goker M."/>
            <person name="Woyke T."/>
            <person name="Bristow J."/>
            <person name="Eisen J.A."/>
            <person name="Markowitz V."/>
            <person name="Hugenholtz P."/>
            <person name="Kyrpides N.C."/>
            <person name="Klenk H.P."/>
            <person name="Lapidus A."/>
        </authorList>
    </citation>
    <scope>NUCLEOTIDE SEQUENCE [LARGE SCALE GENOMIC DNA]</scope>
    <source>
        <strain evidence="2">ATCC 23552 / DSM 43043 / JCM 3097 / NBRC 12989 / 7 KIP</strain>
    </source>
</reference>
<organism evidence="1 2">
    <name type="scientific">Intrasporangium calvum (strain ATCC 23552 / DSM 43043 / JCM 3097 / NBRC 12989 / NCIMB 10167 / NRRL B-3866 / 7 KIP)</name>
    <dbReference type="NCBI Taxonomy" id="710696"/>
    <lineage>
        <taxon>Bacteria</taxon>
        <taxon>Bacillati</taxon>
        <taxon>Actinomycetota</taxon>
        <taxon>Actinomycetes</taxon>
        <taxon>Micrococcales</taxon>
        <taxon>Intrasporangiaceae</taxon>
        <taxon>Intrasporangium</taxon>
    </lineage>
</organism>
<dbReference type="InterPro" id="IPR004304">
    <property type="entry name" value="FmdA_AmdA"/>
</dbReference>
<dbReference type="Gene3D" id="3.10.28.20">
    <property type="entry name" value="Acetamidase/Formamidase-like domains"/>
    <property type="match status" value="1"/>
</dbReference>
<dbReference type="SUPFAM" id="SSF141130">
    <property type="entry name" value="Acetamidase/Formamidase-like"/>
    <property type="match status" value="1"/>
</dbReference>
<dbReference type="Pfam" id="PF03069">
    <property type="entry name" value="FmdA_AmdA"/>
    <property type="match status" value="2"/>
</dbReference>